<evidence type="ECO:0000256" key="7">
    <source>
        <dbReference type="ARBA" id="ARBA00022989"/>
    </source>
</evidence>
<feature type="chain" id="PRO_5012304918" evidence="11">
    <location>
        <begin position="30"/>
        <end position="446"/>
    </location>
</feature>
<dbReference type="SMART" id="SM00780">
    <property type="entry name" value="PIG-X"/>
    <property type="match status" value="1"/>
</dbReference>
<feature type="transmembrane region" description="Helical" evidence="10">
    <location>
        <begin position="415"/>
        <end position="437"/>
    </location>
</feature>
<dbReference type="GO" id="GO:0006506">
    <property type="term" value="P:GPI anchor biosynthetic process"/>
    <property type="evidence" value="ECO:0007669"/>
    <property type="project" value="UniProtKB-UniPathway"/>
</dbReference>
<keyword evidence="11" id="KW-0732">Signal</keyword>
<dbReference type="AlphaFoldDB" id="A0A1Y1I1J6"/>
<comment type="pathway">
    <text evidence="2">Glycolipid biosynthesis; glycosylphosphatidylinositol-anchor biosynthesis.</text>
</comment>
<keyword evidence="8 10" id="KW-0472">Membrane</keyword>
<evidence type="ECO:0000256" key="8">
    <source>
        <dbReference type="ARBA" id="ARBA00023136"/>
    </source>
</evidence>
<dbReference type="OrthoDB" id="5546453at2759"/>
<evidence type="ECO:0000256" key="1">
    <source>
        <dbReference type="ARBA" id="ARBA00004389"/>
    </source>
</evidence>
<protein>
    <submittedName>
        <fullName evidence="12">Phosphatidylinositol glycan class X</fullName>
    </submittedName>
</protein>
<keyword evidence="5 10" id="KW-0812">Transmembrane</keyword>
<evidence type="ECO:0000256" key="2">
    <source>
        <dbReference type="ARBA" id="ARBA00004687"/>
    </source>
</evidence>
<accession>A0A1Y1I1J6</accession>
<gene>
    <name evidence="12" type="ORF">KFL_001850180</name>
</gene>
<comment type="similarity">
    <text evidence="3">Belongs to the PIGX family.</text>
</comment>
<name>A0A1Y1I1J6_KLENI</name>
<dbReference type="UniPathway" id="UPA00196"/>
<keyword evidence="13" id="KW-1185">Reference proteome</keyword>
<keyword evidence="6" id="KW-0256">Endoplasmic reticulum</keyword>
<comment type="subcellular location">
    <subcellularLocation>
        <location evidence="1">Endoplasmic reticulum membrane</location>
        <topology evidence="1">Single-pass membrane protein</topology>
    </subcellularLocation>
</comment>
<dbReference type="Proteomes" id="UP000054558">
    <property type="component" value="Unassembled WGS sequence"/>
</dbReference>
<feature type="signal peptide" evidence="11">
    <location>
        <begin position="1"/>
        <end position="29"/>
    </location>
</feature>
<evidence type="ECO:0000256" key="10">
    <source>
        <dbReference type="SAM" id="Phobius"/>
    </source>
</evidence>
<evidence type="ECO:0000256" key="6">
    <source>
        <dbReference type="ARBA" id="ARBA00022824"/>
    </source>
</evidence>
<evidence type="ECO:0000256" key="9">
    <source>
        <dbReference type="ARBA" id="ARBA00023180"/>
    </source>
</evidence>
<dbReference type="EMBL" id="DF237134">
    <property type="protein sequence ID" value="GAQ84343.1"/>
    <property type="molecule type" value="Genomic_DNA"/>
</dbReference>
<dbReference type="PANTHER" id="PTHR28650:SF1">
    <property type="entry name" value="PHOSPHATIDYLINOSITOL-GLYCAN BIOSYNTHESIS CLASS X PROTEIN"/>
    <property type="match status" value="1"/>
</dbReference>
<evidence type="ECO:0000256" key="11">
    <source>
        <dbReference type="SAM" id="SignalP"/>
    </source>
</evidence>
<dbReference type="PANTHER" id="PTHR28650">
    <property type="entry name" value="PHOSPHATIDYLINOSITOL-GLYCAN BIOSYNTHESIS CLASS X PROTEIN"/>
    <property type="match status" value="1"/>
</dbReference>
<keyword evidence="9" id="KW-0325">Glycoprotein</keyword>
<keyword evidence="4" id="KW-0337">GPI-anchor biosynthesis</keyword>
<evidence type="ECO:0000313" key="12">
    <source>
        <dbReference type="EMBL" id="GAQ84343.1"/>
    </source>
</evidence>
<sequence>MQAASACAVAPYRSLLQKAFLCLVALAWAFEGASGCAVSRLLGSGQASGFHTLGSIFEWRSRGGALQLGNPGSGSSGWRLADPSPLCPLLSTALSAKPPECVDSTKSRETRQYTEKTQCEAAKSNESCAWESDGPGGQFLAADWPPLKSVIVLPAPLDPVLQTALSARVNLRCPDGSIGEPSNEERKPSHIGLYFHRTPDLAETSYEGSADEGISGAVSGEWTVGGMSRELQGSGAHRQLLTRLVLSPRRSSSGGQSVRFVALVEALPTGVYADKFEVRRLASDGAASVASIFGPVDIERPAPECTQSLAIAYARPVELPGGGFEATFVLPLHSRYPAVAPIQYNGAGSQSSPQFTAVDIGPPLYVLWTEGQGLSTEEDLRMHTEWRRATWQGITDRDTVVQWRVPNGKAEHADIVRVGTVLVCLAGTVYLLSVVMLKKREPRIVG</sequence>
<evidence type="ECO:0000256" key="4">
    <source>
        <dbReference type="ARBA" id="ARBA00022502"/>
    </source>
</evidence>
<proteinExistence type="inferred from homology"/>
<evidence type="ECO:0000256" key="5">
    <source>
        <dbReference type="ARBA" id="ARBA00022692"/>
    </source>
</evidence>
<dbReference type="Pfam" id="PF08320">
    <property type="entry name" value="PIG-X"/>
    <property type="match status" value="1"/>
</dbReference>
<dbReference type="GO" id="GO:0005789">
    <property type="term" value="C:endoplasmic reticulum membrane"/>
    <property type="evidence" value="ECO:0007669"/>
    <property type="project" value="UniProtKB-SubCell"/>
</dbReference>
<dbReference type="InterPro" id="IPR040039">
    <property type="entry name" value="PIGX"/>
</dbReference>
<evidence type="ECO:0000256" key="3">
    <source>
        <dbReference type="ARBA" id="ARBA00010345"/>
    </source>
</evidence>
<reference evidence="12 13" key="1">
    <citation type="journal article" date="2014" name="Nat. Commun.">
        <title>Klebsormidium flaccidum genome reveals primary factors for plant terrestrial adaptation.</title>
        <authorList>
            <person name="Hori K."/>
            <person name="Maruyama F."/>
            <person name="Fujisawa T."/>
            <person name="Togashi T."/>
            <person name="Yamamoto N."/>
            <person name="Seo M."/>
            <person name="Sato S."/>
            <person name="Yamada T."/>
            <person name="Mori H."/>
            <person name="Tajima N."/>
            <person name="Moriyama T."/>
            <person name="Ikeuchi M."/>
            <person name="Watanabe M."/>
            <person name="Wada H."/>
            <person name="Kobayashi K."/>
            <person name="Saito M."/>
            <person name="Masuda T."/>
            <person name="Sasaki-Sekimoto Y."/>
            <person name="Mashiguchi K."/>
            <person name="Awai K."/>
            <person name="Shimojima M."/>
            <person name="Masuda S."/>
            <person name="Iwai M."/>
            <person name="Nobusawa T."/>
            <person name="Narise T."/>
            <person name="Kondo S."/>
            <person name="Saito H."/>
            <person name="Sato R."/>
            <person name="Murakawa M."/>
            <person name="Ihara Y."/>
            <person name="Oshima-Yamada Y."/>
            <person name="Ohtaka K."/>
            <person name="Satoh M."/>
            <person name="Sonobe K."/>
            <person name="Ishii M."/>
            <person name="Ohtani R."/>
            <person name="Kanamori-Sato M."/>
            <person name="Honoki R."/>
            <person name="Miyazaki D."/>
            <person name="Mochizuki H."/>
            <person name="Umetsu J."/>
            <person name="Higashi K."/>
            <person name="Shibata D."/>
            <person name="Kamiya Y."/>
            <person name="Sato N."/>
            <person name="Nakamura Y."/>
            <person name="Tabata S."/>
            <person name="Ida S."/>
            <person name="Kurokawa K."/>
            <person name="Ohta H."/>
        </authorList>
    </citation>
    <scope>NUCLEOTIDE SEQUENCE [LARGE SCALE GENOMIC DNA]</scope>
    <source>
        <strain evidence="12 13">NIES-2285</strain>
    </source>
</reference>
<dbReference type="InterPro" id="IPR013233">
    <property type="entry name" value="PIG-X/PBN1"/>
</dbReference>
<organism evidence="12 13">
    <name type="scientific">Klebsormidium nitens</name>
    <name type="common">Green alga</name>
    <name type="synonym">Ulothrix nitens</name>
    <dbReference type="NCBI Taxonomy" id="105231"/>
    <lineage>
        <taxon>Eukaryota</taxon>
        <taxon>Viridiplantae</taxon>
        <taxon>Streptophyta</taxon>
        <taxon>Klebsormidiophyceae</taxon>
        <taxon>Klebsormidiales</taxon>
        <taxon>Klebsormidiaceae</taxon>
        <taxon>Klebsormidium</taxon>
    </lineage>
</organism>
<evidence type="ECO:0000313" key="13">
    <source>
        <dbReference type="Proteomes" id="UP000054558"/>
    </source>
</evidence>
<keyword evidence="7 10" id="KW-1133">Transmembrane helix</keyword>